<keyword evidence="3" id="KW-1185">Reference proteome</keyword>
<evidence type="ECO:0000256" key="1">
    <source>
        <dbReference type="SAM" id="MobiDB-lite"/>
    </source>
</evidence>
<dbReference type="Proteomes" id="UP000285286">
    <property type="component" value="Unassembled WGS sequence"/>
</dbReference>
<dbReference type="AlphaFoldDB" id="A0A423DJL6"/>
<organism evidence="2 3">
    <name type="scientific">Pseudomonas vranovensis</name>
    <dbReference type="NCBI Taxonomy" id="321661"/>
    <lineage>
        <taxon>Bacteria</taxon>
        <taxon>Pseudomonadati</taxon>
        <taxon>Pseudomonadota</taxon>
        <taxon>Gammaproteobacteria</taxon>
        <taxon>Pseudomonadales</taxon>
        <taxon>Pseudomonadaceae</taxon>
        <taxon>Pseudomonas</taxon>
    </lineage>
</organism>
<accession>A0A423DJL6</accession>
<evidence type="ECO:0000313" key="2">
    <source>
        <dbReference type="EMBL" id="ROL71731.1"/>
    </source>
</evidence>
<gene>
    <name evidence="2" type="ORF">BHU25_15560</name>
</gene>
<dbReference type="EMBL" id="MOAM01000023">
    <property type="protein sequence ID" value="ROL71731.1"/>
    <property type="molecule type" value="Genomic_DNA"/>
</dbReference>
<feature type="compositionally biased region" description="Basic and acidic residues" evidence="1">
    <location>
        <begin position="10"/>
        <end position="24"/>
    </location>
</feature>
<comment type="caution">
    <text evidence="2">The sequence shown here is derived from an EMBL/GenBank/DDBJ whole genome shotgun (WGS) entry which is preliminary data.</text>
</comment>
<name>A0A423DJL6_9PSED</name>
<evidence type="ECO:0000313" key="3">
    <source>
        <dbReference type="Proteomes" id="UP000285286"/>
    </source>
</evidence>
<feature type="region of interest" description="Disordered" evidence="1">
    <location>
        <begin position="1"/>
        <end position="26"/>
    </location>
</feature>
<reference evidence="2 3" key="1">
    <citation type="submission" date="2016-10" db="EMBL/GenBank/DDBJ databases">
        <title>Comparative genome analysis of multiple Pseudomonas spp. focuses on biocontrol and plant growth promoting traits.</title>
        <authorList>
            <person name="Tao X.-Y."/>
            <person name="Taylor C.G."/>
        </authorList>
    </citation>
    <scope>NUCLEOTIDE SEQUENCE [LARGE SCALE GENOMIC DNA]</scope>
    <source>
        <strain evidence="2 3">15D11</strain>
    </source>
</reference>
<sequence length="59" mass="6693">MTQEAAQQAERNRHDHHQHKEQPGPERLALDLMLRSLQVFIDTTLVIGIQAAGHEGLVR</sequence>
<proteinExistence type="predicted"/>
<protein>
    <submittedName>
        <fullName evidence="2">Uncharacterized protein</fullName>
    </submittedName>
</protein>